<dbReference type="GO" id="GO:0012505">
    <property type="term" value="C:endomembrane system"/>
    <property type="evidence" value="ECO:0007669"/>
    <property type="project" value="UniProtKB-SubCell"/>
</dbReference>
<dbReference type="AlphaFoldDB" id="A0A0S4TXC7"/>
<dbReference type="GO" id="GO:0016020">
    <property type="term" value="C:membrane"/>
    <property type="evidence" value="ECO:0007669"/>
    <property type="project" value="GOC"/>
</dbReference>
<dbReference type="GO" id="GO:0050479">
    <property type="term" value="F:glyceryl-ether monooxygenase activity"/>
    <property type="evidence" value="ECO:0007669"/>
    <property type="project" value="TreeGrafter"/>
</dbReference>
<evidence type="ECO:0000256" key="2">
    <source>
        <dbReference type="ARBA" id="ARBA00022692"/>
    </source>
</evidence>
<feature type="compositionally biased region" description="Basic and acidic residues" evidence="6">
    <location>
        <begin position="123"/>
        <end position="137"/>
    </location>
</feature>
<organism evidence="7">
    <name type="scientific">Ralstonia solanacearum</name>
    <name type="common">Pseudomonas solanacearum</name>
    <dbReference type="NCBI Taxonomy" id="305"/>
    <lineage>
        <taxon>Bacteria</taxon>
        <taxon>Pseudomonadati</taxon>
        <taxon>Pseudomonadota</taxon>
        <taxon>Betaproteobacteria</taxon>
        <taxon>Burkholderiales</taxon>
        <taxon>Burkholderiaceae</taxon>
        <taxon>Ralstonia</taxon>
        <taxon>Ralstonia solanacearum species complex</taxon>
    </lineage>
</organism>
<evidence type="ECO:0000313" key="7">
    <source>
        <dbReference type="EMBL" id="CUV14708.1"/>
    </source>
</evidence>
<dbReference type="PANTHER" id="PTHR21624:SF1">
    <property type="entry name" value="ALKYLGLYCEROL MONOOXYGENASE"/>
    <property type="match status" value="1"/>
</dbReference>
<keyword evidence="2" id="KW-0812">Transmembrane</keyword>
<keyword evidence="4" id="KW-0560">Oxidoreductase</keyword>
<keyword evidence="3" id="KW-1133">Transmembrane helix</keyword>
<dbReference type="PANTHER" id="PTHR21624">
    <property type="entry name" value="STEROL DESATURASE-RELATED PROTEIN"/>
    <property type="match status" value="1"/>
</dbReference>
<evidence type="ECO:0000256" key="4">
    <source>
        <dbReference type="ARBA" id="ARBA00023002"/>
    </source>
</evidence>
<sequence length="143" mass="16523">MHRARNPQYIDRNYAGVLTAWDRLGPPGTAWDRLFGSFVPGEAVPVFGITRPIRSHHPTTLTFHEWRDMWADVFRDRDLRYLWKPPEWRSPGAGRLRRHPGSNPRPESGQKNAPTDLGAFLSADRRDQTASSREARLRSCSFR</sequence>
<accession>A0A0S4TXC7</accession>
<dbReference type="EMBL" id="LN899819">
    <property type="protein sequence ID" value="CUV14708.1"/>
    <property type="molecule type" value="Genomic_DNA"/>
</dbReference>
<evidence type="ECO:0000256" key="5">
    <source>
        <dbReference type="ARBA" id="ARBA00023136"/>
    </source>
</evidence>
<evidence type="ECO:0000256" key="6">
    <source>
        <dbReference type="SAM" id="MobiDB-lite"/>
    </source>
</evidence>
<proteinExistence type="predicted"/>
<name>A0A0S4TXC7_RALSL</name>
<dbReference type="InterPro" id="IPR051689">
    <property type="entry name" value="Sterol_desaturase/TMEM195"/>
</dbReference>
<evidence type="ECO:0000256" key="1">
    <source>
        <dbReference type="ARBA" id="ARBA00004127"/>
    </source>
</evidence>
<evidence type="ECO:0000256" key="3">
    <source>
        <dbReference type="ARBA" id="ARBA00022989"/>
    </source>
</evidence>
<protein>
    <submittedName>
        <fullName evidence="7">Uncharacterized protein</fullName>
    </submittedName>
</protein>
<feature type="region of interest" description="Disordered" evidence="6">
    <location>
        <begin position="84"/>
        <end position="143"/>
    </location>
</feature>
<gene>
    <name evidence="7" type="ORF">RUN39_v1_930005</name>
</gene>
<reference evidence="7" key="1">
    <citation type="submission" date="2015-10" db="EMBL/GenBank/DDBJ databases">
        <authorList>
            <person name="Gilbert D.G."/>
        </authorList>
    </citation>
    <scope>NUCLEOTIDE SEQUENCE</scope>
    <source>
        <strain evidence="7">Phyl III-seqv23</strain>
    </source>
</reference>
<comment type="subcellular location">
    <subcellularLocation>
        <location evidence="1">Endomembrane system</location>
        <topology evidence="1">Multi-pass membrane protein</topology>
    </subcellularLocation>
</comment>
<dbReference type="GO" id="GO:0006643">
    <property type="term" value="P:membrane lipid metabolic process"/>
    <property type="evidence" value="ECO:0007669"/>
    <property type="project" value="TreeGrafter"/>
</dbReference>
<keyword evidence="5" id="KW-0472">Membrane</keyword>